<name>A0ACC2XE34_9TREE</name>
<accession>A0ACC2XE34</accession>
<organism evidence="1 2">
    <name type="scientific">Naganishia onofrii</name>
    <dbReference type="NCBI Taxonomy" id="1851511"/>
    <lineage>
        <taxon>Eukaryota</taxon>
        <taxon>Fungi</taxon>
        <taxon>Dikarya</taxon>
        <taxon>Basidiomycota</taxon>
        <taxon>Agaricomycotina</taxon>
        <taxon>Tremellomycetes</taxon>
        <taxon>Filobasidiales</taxon>
        <taxon>Filobasidiaceae</taxon>
        <taxon>Naganishia</taxon>
    </lineage>
</organism>
<dbReference type="EMBL" id="JASBWV010000015">
    <property type="protein sequence ID" value="KAJ9122098.1"/>
    <property type="molecule type" value="Genomic_DNA"/>
</dbReference>
<gene>
    <name evidence="1" type="ORF">QFC24_004325</name>
</gene>
<reference evidence="1" key="1">
    <citation type="submission" date="2023-04" db="EMBL/GenBank/DDBJ databases">
        <title>Draft Genome sequencing of Naganishia species isolated from polar environments using Oxford Nanopore Technology.</title>
        <authorList>
            <person name="Leo P."/>
            <person name="Venkateswaran K."/>
        </authorList>
    </citation>
    <scope>NUCLEOTIDE SEQUENCE</scope>
    <source>
        <strain evidence="1">DBVPG 5303</strain>
    </source>
</reference>
<evidence type="ECO:0000313" key="1">
    <source>
        <dbReference type="EMBL" id="KAJ9122098.1"/>
    </source>
</evidence>
<keyword evidence="2" id="KW-1185">Reference proteome</keyword>
<comment type="caution">
    <text evidence="1">The sequence shown here is derived from an EMBL/GenBank/DDBJ whole genome shotgun (WGS) entry which is preliminary data.</text>
</comment>
<proteinExistence type="predicted"/>
<sequence length="512" mass="55663">MPAQLLPLIVAKYLHKSHPTTLDAFLSAASLPRQAIDAAGIPDLRDVVEQYESYLLAQQLQSVTLPEKEEEGSLKELVARPVNPRARETLLKATKKTYGEIGTGGFLSVRWEKVAKREFNTQSAEYDITCPGRLVLSATDKSVKTVDVVTGEVDQLLQPHKAAVLCTAIHPTRRRYLLTSSMDSTAILTDLITQRTLQSFPHGKFVVRCAFSPDAGRWVGTASYDRTISLWEDLKWGLPSSVNAATETDGDGDDPELAGEPTLRYTLRHTITLDQNPETLVFTPDGRYLMYTTRASCLLNYVRLPPASNTTDDTPPKFDVITKSFNPHPLDSHASFSVLNIVPDPSGRLLACQTGDHAGGTGERVLLYDISPPLADSAAAAPLLVPREQLEDGFTTLALRTRSAPQEVEENPRLSVIWTGEEGDPYVLPRLAWLPDSSGIITTTTAGELVLHSLQGKTVSRLKVHGVPVDGVSAGGAGMSAVVRDLCVVGNKDDVDSWEVVSVGYDATVRIS</sequence>
<dbReference type="Proteomes" id="UP001234202">
    <property type="component" value="Unassembled WGS sequence"/>
</dbReference>
<evidence type="ECO:0000313" key="2">
    <source>
        <dbReference type="Proteomes" id="UP001234202"/>
    </source>
</evidence>
<protein>
    <submittedName>
        <fullName evidence="1">Uncharacterized protein</fullName>
    </submittedName>
</protein>